<protein>
    <recommendedName>
        <fullName evidence="1">F-box domain-containing protein</fullName>
    </recommendedName>
</protein>
<name>A0A6G1JD46_9PLEO</name>
<gene>
    <name evidence="2" type="ORF">K458DRAFT_385711</name>
</gene>
<dbReference type="PROSITE" id="PS50181">
    <property type="entry name" value="FBOX"/>
    <property type="match status" value="1"/>
</dbReference>
<evidence type="ECO:0000313" key="2">
    <source>
        <dbReference type="EMBL" id="KAF2688140.1"/>
    </source>
</evidence>
<dbReference type="Gene3D" id="1.20.1280.50">
    <property type="match status" value="1"/>
</dbReference>
<proteinExistence type="predicted"/>
<reference evidence="2" key="1">
    <citation type="journal article" date="2020" name="Stud. Mycol.">
        <title>101 Dothideomycetes genomes: a test case for predicting lifestyles and emergence of pathogens.</title>
        <authorList>
            <person name="Haridas S."/>
            <person name="Albert R."/>
            <person name="Binder M."/>
            <person name="Bloem J."/>
            <person name="Labutti K."/>
            <person name="Salamov A."/>
            <person name="Andreopoulos B."/>
            <person name="Baker S."/>
            <person name="Barry K."/>
            <person name="Bills G."/>
            <person name="Bluhm B."/>
            <person name="Cannon C."/>
            <person name="Castanera R."/>
            <person name="Culley D."/>
            <person name="Daum C."/>
            <person name="Ezra D."/>
            <person name="Gonzalez J."/>
            <person name="Henrissat B."/>
            <person name="Kuo A."/>
            <person name="Liang C."/>
            <person name="Lipzen A."/>
            <person name="Lutzoni F."/>
            <person name="Magnuson J."/>
            <person name="Mondo S."/>
            <person name="Nolan M."/>
            <person name="Ohm R."/>
            <person name="Pangilinan J."/>
            <person name="Park H.-J."/>
            <person name="Ramirez L."/>
            <person name="Alfaro M."/>
            <person name="Sun H."/>
            <person name="Tritt A."/>
            <person name="Yoshinaga Y."/>
            <person name="Zwiers L.-H."/>
            <person name="Turgeon B."/>
            <person name="Goodwin S."/>
            <person name="Spatafora J."/>
            <person name="Crous P."/>
            <person name="Grigoriev I."/>
        </authorList>
    </citation>
    <scope>NUCLEOTIDE SEQUENCE</scope>
    <source>
        <strain evidence="2">CBS 122367</strain>
    </source>
</reference>
<dbReference type="OrthoDB" id="3932329at2759"/>
<dbReference type="InterPro" id="IPR001810">
    <property type="entry name" value="F-box_dom"/>
</dbReference>
<dbReference type="AlphaFoldDB" id="A0A6G1JD46"/>
<feature type="domain" description="F-box" evidence="1">
    <location>
        <begin position="226"/>
        <end position="273"/>
    </location>
</feature>
<dbReference type="EMBL" id="MU005574">
    <property type="protein sequence ID" value="KAF2688140.1"/>
    <property type="molecule type" value="Genomic_DNA"/>
</dbReference>
<evidence type="ECO:0000259" key="1">
    <source>
        <dbReference type="PROSITE" id="PS50181"/>
    </source>
</evidence>
<keyword evidence="3" id="KW-1185">Reference proteome</keyword>
<dbReference type="SUPFAM" id="SSF81383">
    <property type="entry name" value="F-box domain"/>
    <property type="match status" value="1"/>
</dbReference>
<dbReference type="InterPro" id="IPR036047">
    <property type="entry name" value="F-box-like_dom_sf"/>
</dbReference>
<accession>A0A6G1JD46</accession>
<dbReference type="Proteomes" id="UP000799291">
    <property type="component" value="Unassembled WGS sequence"/>
</dbReference>
<sequence>MDADIFCVLCGGPFDLEPGVHNIDPSKNIFHWLYNVRLLGTPSALRNHRMSTAGEIHLNLSDSPDVFLSETARWTATDADCLRLGDSFYNVLVDDEAGDVLFPLHHACIQIGCRALRLCDPDHSDQPGSSALASLYYALRRQNQRAKSSGKGLKHDIFALYTSSKSYGPRSILALDELGWWSGAYEKFLADPLDTLGLTTSIFNLLQPISIGSQSTPQIAMPHLKLRGLEALPSELFEKITEPLSPRSILSLRQASRTMALNIPLDDRFWRRHICSGALLPYIWDLDEENLKKLLQHAPSKLPWNWQSLVYTLRTEGCLKWGQAYGEVPDGLWNRYRIWNVIRGASVRPEAEASPPFTTTSRNYTNNQTGTKLRTQALCLGLVVILLAFLERMICGMWVNSSCPRMTR</sequence>
<organism evidence="2 3">
    <name type="scientific">Lentithecium fluviatile CBS 122367</name>
    <dbReference type="NCBI Taxonomy" id="1168545"/>
    <lineage>
        <taxon>Eukaryota</taxon>
        <taxon>Fungi</taxon>
        <taxon>Dikarya</taxon>
        <taxon>Ascomycota</taxon>
        <taxon>Pezizomycotina</taxon>
        <taxon>Dothideomycetes</taxon>
        <taxon>Pleosporomycetidae</taxon>
        <taxon>Pleosporales</taxon>
        <taxon>Massarineae</taxon>
        <taxon>Lentitheciaceae</taxon>
        <taxon>Lentithecium</taxon>
    </lineage>
</organism>
<evidence type="ECO:0000313" key="3">
    <source>
        <dbReference type="Proteomes" id="UP000799291"/>
    </source>
</evidence>